<dbReference type="PROSITE" id="PS50112">
    <property type="entry name" value="PAS"/>
    <property type="match status" value="2"/>
</dbReference>
<comment type="caution">
    <text evidence="10">The sequence shown here is derived from an EMBL/GenBank/DDBJ whole genome shotgun (WGS) entry which is preliminary data.</text>
</comment>
<dbReference type="InterPro" id="IPR052155">
    <property type="entry name" value="Biofilm_reg_signaling"/>
</dbReference>
<proteinExistence type="predicted"/>
<name>A0AB73I3B5_AQUAC</name>
<dbReference type="SMART" id="SM00086">
    <property type="entry name" value="PAC"/>
    <property type="match status" value="2"/>
</dbReference>
<dbReference type="GO" id="GO:0005886">
    <property type="term" value="C:plasma membrane"/>
    <property type="evidence" value="ECO:0007669"/>
    <property type="project" value="UniProtKB-SubCell"/>
</dbReference>
<dbReference type="Pfam" id="PF00563">
    <property type="entry name" value="EAL"/>
    <property type="match status" value="1"/>
</dbReference>
<dbReference type="AlphaFoldDB" id="A0AB73I3B5"/>
<feature type="domain" description="GGDEF" evidence="9">
    <location>
        <begin position="449"/>
        <end position="581"/>
    </location>
</feature>
<dbReference type="PANTHER" id="PTHR44757">
    <property type="entry name" value="DIGUANYLATE CYCLASE DGCP"/>
    <property type="match status" value="1"/>
</dbReference>
<evidence type="ECO:0000259" key="9">
    <source>
        <dbReference type="PROSITE" id="PS50887"/>
    </source>
</evidence>
<dbReference type="PROSITE" id="PS50883">
    <property type="entry name" value="EAL"/>
    <property type="match status" value="1"/>
</dbReference>
<dbReference type="PANTHER" id="PTHR44757:SF2">
    <property type="entry name" value="BIOFILM ARCHITECTURE MAINTENANCE PROTEIN MBAA"/>
    <property type="match status" value="1"/>
</dbReference>
<dbReference type="FunFam" id="3.20.20.450:FF:000001">
    <property type="entry name" value="Cyclic di-GMP phosphodiesterase yahA"/>
    <property type="match status" value="1"/>
</dbReference>
<dbReference type="InterPro" id="IPR029787">
    <property type="entry name" value="Nucleotide_cyclase"/>
</dbReference>
<dbReference type="Proteomes" id="UP001158058">
    <property type="component" value="Unassembled WGS sequence"/>
</dbReference>
<evidence type="ECO:0000259" key="6">
    <source>
        <dbReference type="PROSITE" id="PS50112"/>
    </source>
</evidence>
<comment type="catalytic activity">
    <reaction evidence="5">
        <text>3',3'-c-di-GMP + H2O = 5'-phosphoguanylyl(3'-&gt;5')guanosine + H(+)</text>
        <dbReference type="Rhea" id="RHEA:24902"/>
        <dbReference type="ChEBI" id="CHEBI:15377"/>
        <dbReference type="ChEBI" id="CHEBI:15378"/>
        <dbReference type="ChEBI" id="CHEBI:58754"/>
        <dbReference type="ChEBI" id="CHEBI:58805"/>
        <dbReference type="EC" id="3.1.4.52"/>
    </reaction>
    <physiologicalReaction direction="left-to-right" evidence="5">
        <dbReference type="Rhea" id="RHEA:24903"/>
    </physiologicalReaction>
</comment>
<dbReference type="Pfam" id="PF00990">
    <property type="entry name" value="GGDEF"/>
    <property type="match status" value="1"/>
</dbReference>
<evidence type="ECO:0000313" key="10">
    <source>
        <dbReference type="EMBL" id="MDH0143138.1"/>
    </source>
</evidence>
<comment type="subcellular location">
    <subcellularLocation>
        <location evidence="2">Cell inner membrane</location>
    </subcellularLocation>
</comment>
<evidence type="ECO:0000256" key="2">
    <source>
        <dbReference type="ARBA" id="ARBA00004533"/>
    </source>
</evidence>
<sequence length="846" mass="94513">MPNRNLSKIFTQTLEQAVDSVVVIDSRNQVILFNRSAEQLWGLPREKVIGHNVSILVPPDIRADHDGYIEANRRTGINKIVGSSRTLHVQRPDGSRRWASMSISKIEADDEVLYTAFIKDITEQHQQDEKLRLVSLVVDRTDSAIMIIDGEWRTLYVNDGFNRLLGYSREHLDSHTPLRLLAPYMSDEHIAAIRAQLAAGQPYNSDELTYCADGQRIWCHVAINPVLDADGVMSNAVVVLTDITQSKMHEVLQHRILEAMAREEPLEALMEKACREVERICPEITASILRVSEGGLLHSLAGPKLPASYCAALEGVAIGPSVGSCGTAAFRGEPVLVEDIASDPLWDNFRHLALPIGLRACWSTPIKDNHNRVLGTFAFYYREPRGPSAFHERLLDVLAHLCSLALQREESRTQIRQLAFYDSLTQLPNRSLLHARADQALAEAARNRTPLSVLFVDLDRFKQVNDSLGHPAGDELLRLIAGRLCENRRSSDIVGRLSGDEFVVVLPQCGSQQIAEMLEQLRHTLGQPCEIAGSTIRPSASIGIAMYPADGHDMGTLVHRADMAMYQAKSSGRGRYSFFSHELNQLAQERLALESALRDALEQNQLSLHYQPQVRMSDGMLYGVEALARWHHPQFGDISPARFIPLAEECGLINQLGLWAVREACSQLAQWRRQGLAIPSVSVNLSPTNFHNLDLPGMIAQTLEQNRLQPSDLTLEITESVLLDTNPSTLKTLDEVHNQGIRLSMDDFGTGYSSLSYLRRLPIQELKLDRSFVLDLEQDTTNQALSEAVIRLGESLHLTVVAEGVENHGQQRILKQQRYHVGQGYLFSRPLSAADLESWLRSVSED</sequence>
<dbReference type="GO" id="GO:0071111">
    <property type="term" value="F:cyclic-guanylate-specific phosphodiesterase activity"/>
    <property type="evidence" value="ECO:0007669"/>
    <property type="project" value="UniProtKB-EC"/>
</dbReference>
<dbReference type="SUPFAM" id="SSF55781">
    <property type="entry name" value="GAF domain-like"/>
    <property type="match status" value="1"/>
</dbReference>
<dbReference type="Pfam" id="PF13426">
    <property type="entry name" value="PAS_9"/>
    <property type="match status" value="2"/>
</dbReference>
<dbReference type="InterPro" id="IPR001633">
    <property type="entry name" value="EAL_dom"/>
</dbReference>
<dbReference type="RefSeq" id="WP_280001823.1">
    <property type="nucleotide sequence ID" value="NZ_JAODZF010000007.1"/>
</dbReference>
<dbReference type="SMART" id="SM00065">
    <property type="entry name" value="GAF"/>
    <property type="match status" value="1"/>
</dbReference>
<feature type="domain" description="PAS" evidence="6">
    <location>
        <begin position="130"/>
        <end position="172"/>
    </location>
</feature>
<dbReference type="SUPFAM" id="SSF55785">
    <property type="entry name" value="PYP-like sensor domain (PAS domain)"/>
    <property type="match status" value="2"/>
</dbReference>
<dbReference type="InterPro" id="IPR043128">
    <property type="entry name" value="Rev_trsase/Diguanyl_cyclase"/>
</dbReference>
<dbReference type="InterPro" id="IPR003018">
    <property type="entry name" value="GAF"/>
</dbReference>
<dbReference type="SMART" id="SM00267">
    <property type="entry name" value="GGDEF"/>
    <property type="match status" value="1"/>
</dbReference>
<feature type="domain" description="PAC" evidence="7">
    <location>
        <begin position="83"/>
        <end position="133"/>
    </location>
</feature>
<dbReference type="SMART" id="SM00091">
    <property type="entry name" value="PAS"/>
    <property type="match status" value="2"/>
</dbReference>
<evidence type="ECO:0000256" key="4">
    <source>
        <dbReference type="ARBA" id="ARBA00022636"/>
    </source>
</evidence>
<evidence type="ECO:0000313" key="11">
    <source>
        <dbReference type="Proteomes" id="UP001158058"/>
    </source>
</evidence>
<feature type="domain" description="EAL" evidence="8">
    <location>
        <begin position="590"/>
        <end position="844"/>
    </location>
</feature>
<evidence type="ECO:0000259" key="8">
    <source>
        <dbReference type="PROSITE" id="PS50883"/>
    </source>
</evidence>
<dbReference type="CDD" id="cd00130">
    <property type="entry name" value="PAS"/>
    <property type="match status" value="2"/>
</dbReference>
<feature type="domain" description="PAS" evidence="6">
    <location>
        <begin position="6"/>
        <end position="60"/>
    </location>
</feature>
<reference evidence="10" key="1">
    <citation type="submission" date="2022-09" db="EMBL/GenBank/DDBJ databases">
        <title>Intensive care unit water sources are persistently colonized with multi-drug resistant bacteria and are the site of extensive horizontal gene transfer of antibiotic resistance genes.</title>
        <authorList>
            <person name="Diorio-Toth L."/>
        </authorList>
    </citation>
    <scope>NUCLEOTIDE SEQUENCE</scope>
    <source>
        <strain evidence="10">GD04146</strain>
    </source>
</reference>
<dbReference type="Gene3D" id="3.30.450.40">
    <property type="match status" value="1"/>
</dbReference>
<dbReference type="SUPFAM" id="SSF141868">
    <property type="entry name" value="EAL domain-like"/>
    <property type="match status" value="1"/>
</dbReference>
<dbReference type="PROSITE" id="PS50113">
    <property type="entry name" value="PAC"/>
    <property type="match status" value="2"/>
</dbReference>
<gene>
    <name evidence="10" type="ORF">N7380_12505</name>
</gene>
<organism evidence="10 11">
    <name type="scientific">Aquipseudomonas alcaligenes</name>
    <name type="common">Pseudomonas alcaligenes</name>
    <dbReference type="NCBI Taxonomy" id="43263"/>
    <lineage>
        <taxon>Bacteria</taxon>
        <taxon>Pseudomonadati</taxon>
        <taxon>Pseudomonadota</taxon>
        <taxon>Gammaproteobacteria</taxon>
        <taxon>Pseudomonadales</taxon>
        <taxon>Pseudomonadaceae</taxon>
        <taxon>Aquipseudomonas</taxon>
    </lineage>
</organism>
<dbReference type="CDD" id="cd01948">
    <property type="entry name" value="EAL"/>
    <property type="match status" value="1"/>
</dbReference>
<dbReference type="InterPro" id="IPR000160">
    <property type="entry name" value="GGDEF_dom"/>
</dbReference>
<dbReference type="FunFam" id="3.30.70.270:FF:000001">
    <property type="entry name" value="Diguanylate cyclase domain protein"/>
    <property type="match status" value="1"/>
</dbReference>
<dbReference type="InterPro" id="IPR000014">
    <property type="entry name" value="PAS"/>
</dbReference>
<dbReference type="InterPro" id="IPR001610">
    <property type="entry name" value="PAC"/>
</dbReference>
<dbReference type="InterPro" id="IPR029016">
    <property type="entry name" value="GAF-like_dom_sf"/>
</dbReference>
<protein>
    <recommendedName>
        <fullName evidence="3">cyclic-guanylate-specific phosphodiesterase</fullName>
        <ecNumber evidence="3">3.1.4.52</ecNumber>
    </recommendedName>
</protein>
<dbReference type="PIRSF" id="PIRSF005925">
    <property type="entry name" value="Dos"/>
    <property type="match status" value="1"/>
</dbReference>
<dbReference type="CDD" id="cd01949">
    <property type="entry name" value="GGDEF"/>
    <property type="match status" value="1"/>
</dbReference>
<dbReference type="Pfam" id="PF13185">
    <property type="entry name" value="GAF_2"/>
    <property type="match status" value="1"/>
</dbReference>
<dbReference type="InterPro" id="IPR035965">
    <property type="entry name" value="PAS-like_dom_sf"/>
</dbReference>
<dbReference type="Gene3D" id="3.30.450.20">
    <property type="entry name" value="PAS domain"/>
    <property type="match status" value="2"/>
</dbReference>
<evidence type="ECO:0000259" key="7">
    <source>
        <dbReference type="PROSITE" id="PS50113"/>
    </source>
</evidence>
<dbReference type="NCBIfam" id="TIGR00254">
    <property type="entry name" value="GGDEF"/>
    <property type="match status" value="1"/>
</dbReference>
<dbReference type="SMART" id="SM00052">
    <property type="entry name" value="EAL"/>
    <property type="match status" value="1"/>
</dbReference>
<evidence type="ECO:0000256" key="5">
    <source>
        <dbReference type="ARBA" id="ARBA00051114"/>
    </source>
</evidence>
<dbReference type="InterPro" id="IPR000700">
    <property type="entry name" value="PAS-assoc_C"/>
</dbReference>
<dbReference type="InterPro" id="IPR035919">
    <property type="entry name" value="EAL_sf"/>
</dbReference>
<keyword evidence="4" id="KW-0973">c-di-GMP</keyword>
<dbReference type="Gene3D" id="3.30.70.270">
    <property type="match status" value="1"/>
</dbReference>
<dbReference type="SUPFAM" id="SSF55073">
    <property type="entry name" value="Nucleotide cyclase"/>
    <property type="match status" value="1"/>
</dbReference>
<feature type="domain" description="PAC" evidence="7">
    <location>
        <begin position="203"/>
        <end position="255"/>
    </location>
</feature>
<dbReference type="InterPro" id="IPR012226">
    <property type="entry name" value="Diguanyl_cyclase/Pdiesterase"/>
</dbReference>
<evidence type="ECO:0000256" key="3">
    <source>
        <dbReference type="ARBA" id="ARBA00012282"/>
    </source>
</evidence>
<dbReference type="NCBIfam" id="TIGR00229">
    <property type="entry name" value="sensory_box"/>
    <property type="match status" value="2"/>
</dbReference>
<dbReference type="Gene3D" id="3.20.20.450">
    <property type="entry name" value="EAL domain"/>
    <property type="match status" value="1"/>
</dbReference>
<accession>A0AB73I3B5</accession>
<evidence type="ECO:0000256" key="1">
    <source>
        <dbReference type="ARBA" id="ARBA00001946"/>
    </source>
</evidence>
<dbReference type="GO" id="GO:0071732">
    <property type="term" value="P:cellular response to nitric oxide"/>
    <property type="evidence" value="ECO:0007669"/>
    <property type="project" value="UniProtKB-ARBA"/>
</dbReference>
<comment type="cofactor">
    <cofactor evidence="1">
        <name>Mg(2+)</name>
        <dbReference type="ChEBI" id="CHEBI:18420"/>
    </cofactor>
</comment>
<dbReference type="EMBL" id="JAODZF010000007">
    <property type="protein sequence ID" value="MDH0143138.1"/>
    <property type="molecule type" value="Genomic_DNA"/>
</dbReference>
<dbReference type="EC" id="3.1.4.52" evidence="3"/>
<dbReference type="PROSITE" id="PS50887">
    <property type="entry name" value="GGDEF"/>
    <property type="match status" value="1"/>
</dbReference>